<gene>
    <name evidence="2" type="ORF">TRITD_3Bv1G027400</name>
</gene>
<dbReference type="InterPro" id="IPR009856">
    <property type="entry name" value="Lir1"/>
</dbReference>
<evidence type="ECO:0000313" key="2">
    <source>
        <dbReference type="EMBL" id="VAH72680.1"/>
    </source>
</evidence>
<name>A0A9R1RXZ8_TRITD</name>
<protein>
    <recommendedName>
        <fullName evidence="4">Charged multivesicular body protein 5</fullName>
    </recommendedName>
</protein>
<dbReference type="PANTHER" id="PTHR36762">
    <property type="entry name" value="LIGHT-REGULATED PROTEIN 1, CHLOROPLASTIC"/>
    <property type="match status" value="1"/>
</dbReference>
<dbReference type="PANTHER" id="PTHR36762:SF2">
    <property type="entry name" value="LIGHT-REGULATED PROTEIN 1, CHLOROPLASTIC"/>
    <property type="match status" value="1"/>
</dbReference>
<sequence>MKKIFGAKKSRDPPPTIQDATNQINKRGESVDEKIKKLDEELTRYKEQIRKARPGPSQEAIKARAIRLLKHKRMYEEQRNMLYNQTYNLDQVGFAADGLKDAQQTMGAMKAANKELKGMMKTVKIEDIDEDELGLPPDQINQKMMQATVALSAVLTVAVRGRPAARRRSATVAAGGRRMPGGAVRASAAAAPEADYSSSVSVFPMEACDLVGGEACDAQMYPETKLGAGAGGPAAAVARAPEVEREYLSYDEPKTVFPDEACDDLGGEFCEAPYQTSK</sequence>
<dbReference type="Gramene" id="TRITD3Bv1G027400.2">
    <property type="protein sequence ID" value="TRITD3Bv1G027400.2"/>
    <property type="gene ID" value="TRITD3Bv1G027400"/>
</dbReference>
<reference evidence="2 3" key="1">
    <citation type="submission" date="2017-09" db="EMBL/GenBank/DDBJ databases">
        <authorList>
            <consortium name="International Durum Wheat Genome Sequencing Consortium (IDWGSC)"/>
            <person name="Milanesi L."/>
        </authorList>
    </citation>
    <scope>NUCLEOTIDE SEQUENCE [LARGE SCALE GENOMIC DNA]</scope>
    <source>
        <strain evidence="3">cv. Svevo</strain>
    </source>
</reference>
<dbReference type="GO" id="GO:0009507">
    <property type="term" value="C:chloroplast"/>
    <property type="evidence" value="ECO:0007669"/>
    <property type="project" value="InterPro"/>
</dbReference>
<dbReference type="InterPro" id="IPR005024">
    <property type="entry name" value="Snf7_fam"/>
</dbReference>
<dbReference type="Pfam" id="PF07207">
    <property type="entry name" value="Lir1"/>
    <property type="match status" value="1"/>
</dbReference>
<keyword evidence="3" id="KW-1185">Reference proteome</keyword>
<dbReference type="Gene3D" id="6.10.140.1230">
    <property type="match status" value="1"/>
</dbReference>
<evidence type="ECO:0000313" key="3">
    <source>
        <dbReference type="Proteomes" id="UP000324705"/>
    </source>
</evidence>
<accession>A0A9R1RXZ8</accession>
<organism evidence="2 3">
    <name type="scientific">Triticum turgidum subsp. durum</name>
    <name type="common">Durum wheat</name>
    <name type="synonym">Triticum durum</name>
    <dbReference type="NCBI Taxonomy" id="4567"/>
    <lineage>
        <taxon>Eukaryota</taxon>
        <taxon>Viridiplantae</taxon>
        <taxon>Streptophyta</taxon>
        <taxon>Embryophyta</taxon>
        <taxon>Tracheophyta</taxon>
        <taxon>Spermatophyta</taxon>
        <taxon>Magnoliopsida</taxon>
        <taxon>Liliopsida</taxon>
        <taxon>Poales</taxon>
        <taxon>Poaceae</taxon>
        <taxon>BOP clade</taxon>
        <taxon>Pooideae</taxon>
        <taxon>Triticodae</taxon>
        <taxon>Triticeae</taxon>
        <taxon>Triticinae</taxon>
        <taxon>Triticum</taxon>
    </lineage>
</organism>
<evidence type="ECO:0008006" key="4">
    <source>
        <dbReference type="Google" id="ProtNLM"/>
    </source>
</evidence>
<dbReference type="Proteomes" id="UP000324705">
    <property type="component" value="Chromosome 3B"/>
</dbReference>
<proteinExistence type="predicted"/>
<evidence type="ECO:0000256" key="1">
    <source>
        <dbReference type="SAM" id="MobiDB-lite"/>
    </source>
</evidence>
<dbReference type="GO" id="GO:0007034">
    <property type="term" value="P:vacuolar transport"/>
    <property type="evidence" value="ECO:0007669"/>
    <property type="project" value="InterPro"/>
</dbReference>
<feature type="region of interest" description="Disordered" evidence="1">
    <location>
        <begin position="1"/>
        <end position="32"/>
    </location>
</feature>
<dbReference type="Pfam" id="PF03357">
    <property type="entry name" value="Snf7"/>
    <property type="match status" value="1"/>
</dbReference>
<dbReference type="EMBL" id="LT934116">
    <property type="protein sequence ID" value="VAH72680.1"/>
    <property type="molecule type" value="Genomic_DNA"/>
</dbReference>
<dbReference type="AlphaFoldDB" id="A0A9R1RXZ8"/>